<evidence type="ECO:0000313" key="2">
    <source>
        <dbReference type="EMBL" id="GMS80292.1"/>
    </source>
</evidence>
<feature type="compositionally biased region" description="Polar residues" evidence="1">
    <location>
        <begin position="17"/>
        <end position="26"/>
    </location>
</feature>
<name>A0AAV5SAK3_9BILA</name>
<protein>
    <submittedName>
        <fullName evidence="2">Uncharacterized protein</fullName>
    </submittedName>
</protein>
<reference evidence="2" key="1">
    <citation type="submission" date="2023-10" db="EMBL/GenBank/DDBJ databases">
        <title>Genome assembly of Pristionchus species.</title>
        <authorList>
            <person name="Yoshida K."/>
            <person name="Sommer R.J."/>
        </authorList>
    </citation>
    <scope>NUCLEOTIDE SEQUENCE</scope>
    <source>
        <strain evidence="2">RS0144</strain>
    </source>
</reference>
<sequence length="77" mass="8399">LQFAESMEGKEIVPFQDSPNNVQGTVPTPNSALSLEFYQAILSTYPVNVTTLPPPGIFEILGIDRGSERVSQSTYPN</sequence>
<feature type="region of interest" description="Disordered" evidence="1">
    <location>
        <begin position="1"/>
        <end position="26"/>
    </location>
</feature>
<accession>A0AAV5SAK3</accession>
<comment type="caution">
    <text evidence="2">The sequence shown here is derived from an EMBL/GenBank/DDBJ whole genome shotgun (WGS) entry which is preliminary data.</text>
</comment>
<dbReference type="Proteomes" id="UP001432027">
    <property type="component" value="Unassembled WGS sequence"/>
</dbReference>
<proteinExistence type="predicted"/>
<evidence type="ECO:0000256" key="1">
    <source>
        <dbReference type="SAM" id="MobiDB-lite"/>
    </source>
</evidence>
<evidence type="ECO:0000313" key="3">
    <source>
        <dbReference type="Proteomes" id="UP001432027"/>
    </source>
</evidence>
<feature type="non-terminal residue" evidence="2">
    <location>
        <position position="1"/>
    </location>
</feature>
<gene>
    <name evidence="2" type="ORF">PENTCL1PPCAC_2467</name>
</gene>
<organism evidence="2 3">
    <name type="scientific">Pristionchus entomophagus</name>
    <dbReference type="NCBI Taxonomy" id="358040"/>
    <lineage>
        <taxon>Eukaryota</taxon>
        <taxon>Metazoa</taxon>
        <taxon>Ecdysozoa</taxon>
        <taxon>Nematoda</taxon>
        <taxon>Chromadorea</taxon>
        <taxon>Rhabditida</taxon>
        <taxon>Rhabditina</taxon>
        <taxon>Diplogasteromorpha</taxon>
        <taxon>Diplogasteroidea</taxon>
        <taxon>Neodiplogasteridae</taxon>
        <taxon>Pristionchus</taxon>
    </lineage>
</organism>
<keyword evidence="3" id="KW-1185">Reference proteome</keyword>
<dbReference type="AlphaFoldDB" id="A0AAV5SAK3"/>
<dbReference type="EMBL" id="BTSX01000001">
    <property type="protein sequence ID" value="GMS80292.1"/>
    <property type="molecule type" value="Genomic_DNA"/>
</dbReference>